<name>A0A1H0X3H0_9ACTN</name>
<organism evidence="1 2">
    <name type="scientific">Actinopolyspora xinjiangensis</name>
    <dbReference type="NCBI Taxonomy" id="405564"/>
    <lineage>
        <taxon>Bacteria</taxon>
        <taxon>Bacillati</taxon>
        <taxon>Actinomycetota</taxon>
        <taxon>Actinomycetes</taxon>
        <taxon>Actinopolysporales</taxon>
        <taxon>Actinopolysporaceae</taxon>
        <taxon>Actinopolyspora</taxon>
    </lineage>
</organism>
<sequence length="123" mass="13886">MRDVDQLARFSLEGARADEWELLNSLVHGALTDTGDDEFRQTQRLPSAEEVNAADALAALRLLVLHRKVLDAMERSLIETYMDRAGTWQTGAEALDYPSSGALRQRYRRLDGTRTWSAGRPPR</sequence>
<dbReference type="AlphaFoldDB" id="A0A1H0X3H0"/>
<evidence type="ECO:0000313" key="2">
    <source>
        <dbReference type="Proteomes" id="UP000199497"/>
    </source>
</evidence>
<proteinExistence type="predicted"/>
<dbReference type="RefSeq" id="WP_092604729.1">
    <property type="nucleotide sequence ID" value="NZ_FNJR01000031.1"/>
</dbReference>
<keyword evidence="2" id="KW-1185">Reference proteome</keyword>
<dbReference type="Proteomes" id="UP000199497">
    <property type="component" value="Unassembled WGS sequence"/>
</dbReference>
<evidence type="ECO:0000313" key="1">
    <source>
        <dbReference type="EMBL" id="SDP97481.1"/>
    </source>
</evidence>
<dbReference type="STRING" id="405564.SAMN04487905_1312"/>
<dbReference type="OrthoDB" id="3600811at2"/>
<reference evidence="2" key="1">
    <citation type="submission" date="2016-10" db="EMBL/GenBank/DDBJ databases">
        <authorList>
            <person name="Varghese N."/>
            <person name="Submissions S."/>
        </authorList>
    </citation>
    <scope>NUCLEOTIDE SEQUENCE [LARGE SCALE GENOMIC DNA]</scope>
    <source>
        <strain evidence="2">DSM 46732</strain>
    </source>
</reference>
<gene>
    <name evidence="1" type="ORF">SAMN04487905_1312</name>
</gene>
<accession>A0A1H0X3H0</accession>
<protein>
    <submittedName>
        <fullName evidence="1">Uncharacterized protein</fullName>
    </submittedName>
</protein>
<dbReference type="EMBL" id="FNJR01000031">
    <property type="protein sequence ID" value="SDP97481.1"/>
    <property type="molecule type" value="Genomic_DNA"/>
</dbReference>